<name>A0A9X4MGR5_9BACT</name>
<reference evidence="1" key="1">
    <citation type="journal article" date="2022" name="bioRxiv">
        <title>Thiovibrio frasassiensisgen. nov., sp. nov., an autotrophic, elemental sulfur disproportionating bacterium isolated from sulfidic karst sediment, and proposal of Thiovibrionaceae fam. nov.</title>
        <authorList>
            <person name="Aronson H."/>
            <person name="Thomas C."/>
            <person name="Bhattacharyya M."/>
            <person name="Eckstein S."/>
            <person name="Jensen S."/>
            <person name="Barco R."/>
            <person name="Macalady J."/>
            <person name="Amend J."/>
        </authorList>
    </citation>
    <scope>NUCLEOTIDE SEQUENCE</scope>
    <source>
        <strain evidence="1">RS19-109</strain>
    </source>
</reference>
<protein>
    <recommendedName>
        <fullName evidence="3">Sulfotransferase domain-containing protein</fullName>
    </recommendedName>
</protein>
<dbReference type="InterPro" id="IPR027417">
    <property type="entry name" value="P-loop_NTPase"/>
</dbReference>
<sequence length="347" mass="40053">MENKNHMIDAIHIGDYKTGTSWLQCHSFQQHPELVYVDWPSTYPEIAKLFYELVGARDLDFDSIGLRDRFKAEIDKIDRAGRKLIVSREALCGEFVSGEHARRIAERLFQVFGPTKIVLVIREQFSMLASIYSQYVKIGGTLSLRDFIWDPLEARNLIARLQYEKQIQAYVEIYGTENVSVRLFDELRHDKIRFLKEIFSFIGCQDVDFLPVEAGLTNPSLTTIGVTCQKVLNRFVRTHNNPSANVLPLDKLVALLLSSRQKESLLKSAMVQLPWASVQENPRPYLLYAINMALNLRFSEWCESIRLGRKIEIPGDVRERLHAVFVPGNRMLVSRYGLNLEKYGWVL</sequence>
<gene>
    <name evidence="1" type="ORF">OLX77_07685</name>
</gene>
<dbReference type="EMBL" id="JAPHEH010000001">
    <property type="protein sequence ID" value="MDG4476036.1"/>
    <property type="molecule type" value="Genomic_DNA"/>
</dbReference>
<comment type="caution">
    <text evidence="1">The sequence shown here is derived from an EMBL/GenBank/DDBJ whole genome shotgun (WGS) entry which is preliminary data.</text>
</comment>
<evidence type="ECO:0000313" key="1">
    <source>
        <dbReference type="EMBL" id="MDG4476036.1"/>
    </source>
</evidence>
<evidence type="ECO:0008006" key="3">
    <source>
        <dbReference type="Google" id="ProtNLM"/>
    </source>
</evidence>
<dbReference type="SUPFAM" id="SSF52540">
    <property type="entry name" value="P-loop containing nucleoside triphosphate hydrolases"/>
    <property type="match status" value="1"/>
</dbReference>
<dbReference type="RefSeq" id="WP_307633005.1">
    <property type="nucleotide sequence ID" value="NZ_JAPHEH010000001.1"/>
</dbReference>
<dbReference type="Gene3D" id="3.40.50.300">
    <property type="entry name" value="P-loop containing nucleotide triphosphate hydrolases"/>
    <property type="match status" value="1"/>
</dbReference>
<dbReference type="Proteomes" id="UP001154240">
    <property type="component" value="Unassembled WGS sequence"/>
</dbReference>
<proteinExistence type="predicted"/>
<evidence type="ECO:0000313" key="2">
    <source>
        <dbReference type="Proteomes" id="UP001154240"/>
    </source>
</evidence>
<organism evidence="1 2">
    <name type="scientific">Thiovibrio frasassiensis</name>
    <dbReference type="NCBI Taxonomy" id="2984131"/>
    <lineage>
        <taxon>Bacteria</taxon>
        <taxon>Pseudomonadati</taxon>
        <taxon>Thermodesulfobacteriota</taxon>
        <taxon>Desulfobulbia</taxon>
        <taxon>Desulfobulbales</taxon>
        <taxon>Thiovibrionaceae</taxon>
        <taxon>Thiovibrio</taxon>
    </lineage>
</organism>
<reference evidence="1" key="2">
    <citation type="submission" date="2022-10" db="EMBL/GenBank/DDBJ databases">
        <authorList>
            <person name="Aronson H.S."/>
        </authorList>
    </citation>
    <scope>NUCLEOTIDE SEQUENCE</scope>
    <source>
        <strain evidence="1">RS19-109</strain>
    </source>
</reference>
<dbReference type="AlphaFoldDB" id="A0A9X4MGR5"/>
<accession>A0A9X4MGR5</accession>
<keyword evidence="2" id="KW-1185">Reference proteome</keyword>